<dbReference type="Proteomes" id="UP000316603">
    <property type="component" value="Unassembled WGS sequence"/>
</dbReference>
<name>A0A561SGW9_9ACTN</name>
<reference evidence="1 2" key="1">
    <citation type="submission" date="2019-06" db="EMBL/GenBank/DDBJ databases">
        <title>Sequencing the genomes of 1000 actinobacteria strains.</title>
        <authorList>
            <person name="Klenk H.-P."/>
        </authorList>
    </citation>
    <scope>NUCLEOTIDE SEQUENCE [LARGE SCALE GENOMIC DNA]</scope>
    <source>
        <strain evidence="1 2">DSM 41695</strain>
    </source>
</reference>
<dbReference type="EMBL" id="VIWV01000002">
    <property type="protein sequence ID" value="TWF74083.1"/>
    <property type="molecule type" value="Genomic_DNA"/>
</dbReference>
<organism evidence="1 2">
    <name type="scientific">Streptomyces capillispiralis</name>
    <dbReference type="NCBI Taxonomy" id="68182"/>
    <lineage>
        <taxon>Bacteria</taxon>
        <taxon>Bacillati</taxon>
        <taxon>Actinomycetota</taxon>
        <taxon>Actinomycetes</taxon>
        <taxon>Kitasatosporales</taxon>
        <taxon>Streptomycetaceae</taxon>
        <taxon>Streptomyces</taxon>
    </lineage>
</organism>
<comment type="caution">
    <text evidence="1">The sequence shown here is derived from an EMBL/GenBank/DDBJ whole genome shotgun (WGS) entry which is preliminary data.</text>
</comment>
<evidence type="ECO:0000313" key="2">
    <source>
        <dbReference type="Proteomes" id="UP000316603"/>
    </source>
</evidence>
<dbReference type="AlphaFoldDB" id="A0A561SGW9"/>
<protein>
    <submittedName>
        <fullName evidence="1">Uncharacterized protein</fullName>
    </submittedName>
</protein>
<sequence length="160" mass="17247">MNETYDAVYTAYSELSDRQRRQKMKQIAEAVAPRVNEILGHQGRSLQAKTIASNYLATVVHMYEQERGVANAARAARWDELVDTAARAQPMPSAVQAPSDARAGRAEQHVNEPTGIAQAAQTLPPGVSRNDVGAARAGRETGEVPHVQAAAAHAGARMRH</sequence>
<dbReference type="RefSeq" id="WP_145872395.1">
    <property type="nucleotide sequence ID" value="NZ_BNCE01000031.1"/>
</dbReference>
<accession>A0A561SGW9</accession>
<keyword evidence="2" id="KW-1185">Reference proteome</keyword>
<proteinExistence type="predicted"/>
<gene>
    <name evidence="1" type="ORF">FHX78_12115</name>
</gene>
<evidence type="ECO:0000313" key="1">
    <source>
        <dbReference type="EMBL" id="TWF74083.1"/>
    </source>
</evidence>